<comment type="caution">
    <text evidence="1">The sequence shown here is derived from an EMBL/GenBank/DDBJ whole genome shotgun (WGS) entry which is preliminary data.</text>
</comment>
<gene>
    <name evidence="1" type="ORF">CTRU02_215082</name>
</gene>
<accession>A0ACC3YDF2</accession>
<proteinExistence type="predicted"/>
<evidence type="ECO:0000313" key="1">
    <source>
        <dbReference type="EMBL" id="KAL0929873.1"/>
    </source>
</evidence>
<reference evidence="1 2" key="1">
    <citation type="journal article" date="2020" name="Phytopathology">
        <title>Genome Sequence Resources of Colletotrichum truncatum, C. plurivorum, C. musicola, and C. sojae: Four Species Pathogenic to Soybean (Glycine max).</title>
        <authorList>
            <person name="Rogerio F."/>
            <person name="Boufleur T.R."/>
            <person name="Ciampi-Guillardi M."/>
            <person name="Sukno S.A."/>
            <person name="Thon M.R."/>
            <person name="Massola Junior N.S."/>
            <person name="Baroncelli R."/>
        </authorList>
    </citation>
    <scope>NUCLEOTIDE SEQUENCE [LARGE SCALE GENOMIC DNA]</scope>
    <source>
        <strain evidence="1 2">CMES1059</strain>
    </source>
</reference>
<keyword evidence="2" id="KW-1185">Reference proteome</keyword>
<dbReference type="EMBL" id="VUJX02000013">
    <property type="protein sequence ID" value="KAL0929873.1"/>
    <property type="molecule type" value="Genomic_DNA"/>
</dbReference>
<sequence>MTDSVKSAQALIEELQQNWEAFKAIGAEQPNSGGGIQSLLEEIVSKQLYSKETHFLLELIQNADDNRYIGVVPILDFTLRKDSLRIDCNEVGFTDSNVRALCSFGQSTKSGSAHHIGEKGIGFKSVFKVAATIYIHSCQFSFKFDGKQDLGNVTPIWCEFPAPVRHGHTSFLLELSEECDKTMITKELKALDRTMLLFLRQLKQINVVIDDEDGDMWQNTLSREDLKDRNNHVTRLWKNNTPSDYLIVHHKVENLPEMKQRPGCSSSEIVLGFPILNVAEKPKRTQMVHAFLPIRDYGFKFLLQGDFVLTANRQDIDDNAWNRTVRDGIADAFAIAVGCFNDFSGFLQYQWPYYLPGENMSDFFKPLINEIHLKLAHQPLTYMISE</sequence>
<dbReference type="Proteomes" id="UP000805649">
    <property type="component" value="Unassembled WGS sequence"/>
</dbReference>
<protein>
    <submittedName>
        <fullName evidence="1">Heterokaryon incompatibility</fullName>
    </submittedName>
</protein>
<name>A0ACC3YDF2_COLTU</name>
<organism evidence="1 2">
    <name type="scientific">Colletotrichum truncatum</name>
    <name type="common">Anthracnose fungus</name>
    <name type="synonym">Colletotrichum capsici</name>
    <dbReference type="NCBI Taxonomy" id="5467"/>
    <lineage>
        <taxon>Eukaryota</taxon>
        <taxon>Fungi</taxon>
        <taxon>Dikarya</taxon>
        <taxon>Ascomycota</taxon>
        <taxon>Pezizomycotina</taxon>
        <taxon>Sordariomycetes</taxon>
        <taxon>Hypocreomycetidae</taxon>
        <taxon>Glomerellales</taxon>
        <taxon>Glomerellaceae</taxon>
        <taxon>Colletotrichum</taxon>
        <taxon>Colletotrichum truncatum species complex</taxon>
    </lineage>
</organism>
<evidence type="ECO:0000313" key="2">
    <source>
        <dbReference type="Proteomes" id="UP000805649"/>
    </source>
</evidence>